<dbReference type="PANTHER" id="PTHR33307">
    <property type="entry name" value="ALPHA-RHAMNOSIDASE (EUROFUNG)"/>
    <property type="match status" value="1"/>
</dbReference>
<dbReference type="Proteomes" id="UP000665561">
    <property type="component" value="Unassembled WGS sequence"/>
</dbReference>
<dbReference type="InterPro" id="IPR013783">
    <property type="entry name" value="Ig-like_fold"/>
</dbReference>
<feature type="region of interest" description="Disordered" evidence="4">
    <location>
        <begin position="887"/>
        <end position="909"/>
    </location>
</feature>
<dbReference type="Gene3D" id="2.60.120.260">
    <property type="entry name" value="Galactose-binding domain-like"/>
    <property type="match status" value="2"/>
</dbReference>
<protein>
    <recommendedName>
        <fullName evidence="2">alpha-L-rhamnosidase</fullName>
        <ecNumber evidence="2">3.2.1.40</ecNumber>
    </recommendedName>
</protein>
<accession>A0ABW9XI30</accession>
<dbReference type="InterPro" id="IPR035396">
    <property type="entry name" value="Bac_rhamnosid6H"/>
</dbReference>
<feature type="compositionally biased region" description="Polar residues" evidence="4">
    <location>
        <begin position="892"/>
        <end position="909"/>
    </location>
</feature>
<dbReference type="Pfam" id="PF25788">
    <property type="entry name" value="Ig_Rha78A_N"/>
    <property type="match status" value="1"/>
</dbReference>
<dbReference type="InterPro" id="IPR008928">
    <property type="entry name" value="6-hairpin_glycosidase_sf"/>
</dbReference>
<evidence type="ECO:0000256" key="4">
    <source>
        <dbReference type="SAM" id="MobiDB-lite"/>
    </source>
</evidence>
<sequence>MHSIIPTHLKTEYLVNPLGIDSPRPRLSWMTETKARGFLQSAYRILVSADKRQLLDESGFVWDSGKVNSDQSVFVNYDGTPLLSNERYYWKVRVWDAGGNPSEWSDIGEWSMGLLSRSDWKANWIGEVFAPVEGSREAGFFRKSFAIGRPVRSATIHATAFGAIEISLNGSRVGEDYFAPEWTDYHTRVHYRTYDVTALLREGSNAVGSILGEGWYSGHIAWYGKNLYGEALRFMLQLNIRYEDGTEETIVSDASWKESKGPILCSDFLMGERYDARLEHGGWNEAGFDDSAWRSPHAFGDFKGWIHAQISPPIRVMEEKEPIAKQTLASGAQLVDLGQNMVGWVRIRLTGERGSTVTLRYAEVLNPDGSIYTDNLRTAKQTDTYILKGEGEERYEPKFTFHGFRYVEIAASADVNVIEITGRVIHNAMKPTGGLVTSDAGVNRLFGNILWTQRANFISVPTDCPQRDERMGWTGDAQIFSRTATYNMDAAGFFAKYMTDIADAQRKTGAFTDTAPFLKGFSDWSTFVASAGWADAGVIIPWTMYVVYEDRKLIEDHYDAMAAWMAYLVKMNPGLLRTDTQYYGDWLSLNANTPMDAFATAYFAYCAKLMADMSEAVGRTEQAASYGALFERIRARYNEAFVAEDGRIAGETQTGYAMALFMDLLPEETRRQAAAHLVADIERRGWHITTGIHGIKYLLPVLCEAGYEDAAYRLLLQDTYPSWLYSVRNGATTIWERWDGWTEEKGFQNPGMNSFNHYALGAVGEWMYRYMGGIDRHPDTPGFKHIQIRPIMNERLSFVDCRYECSYGTIRSRWSIEDDIADMQVTIPPNTIADIYIPYADGEPVYESGQPIPGGATDGTGASVIDLGIIGNRRVFQAGSGEYRFRTRFKSSKSPNGGSANDGTNRAQR</sequence>
<organism evidence="9 10">
    <name type="scientific">Paenibacillus glycinis</name>
    <dbReference type="NCBI Taxonomy" id="2697035"/>
    <lineage>
        <taxon>Bacteria</taxon>
        <taxon>Bacillati</taxon>
        <taxon>Bacillota</taxon>
        <taxon>Bacilli</taxon>
        <taxon>Bacillales</taxon>
        <taxon>Paenibacillaceae</taxon>
        <taxon>Paenibacillus</taxon>
    </lineage>
</organism>
<dbReference type="PANTHER" id="PTHR33307:SF6">
    <property type="entry name" value="ALPHA-RHAMNOSIDASE (EUROFUNG)-RELATED"/>
    <property type="match status" value="1"/>
</dbReference>
<dbReference type="InterPro" id="IPR035398">
    <property type="entry name" value="Bac_rhamnosid_C"/>
</dbReference>
<evidence type="ECO:0000259" key="7">
    <source>
        <dbReference type="Pfam" id="PF17389"/>
    </source>
</evidence>
<dbReference type="PIRSF" id="PIRSF010631">
    <property type="entry name" value="A-rhamnsds"/>
    <property type="match status" value="1"/>
</dbReference>
<dbReference type="Gene3D" id="1.50.10.10">
    <property type="match status" value="1"/>
</dbReference>
<feature type="domain" description="Alpha-L-rhamnosidase six-hairpin glycosidase" evidence="7">
    <location>
        <begin position="432"/>
        <end position="771"/>
    </location>
</feature>
<dbReference type="GO" id="GO:0016787">
    <property type="term" value="F:hydrolase activity"/>
    <property type="evidence" value="ECO:0007669"/>
    <property type="project" value="UniProtKB-KW"/>
</dbReference>
<dbReference type="EMBL" id="JAAAMV010000001">
    <property type="protein sequence ID" value="NBD22261.1"/>
    <property type="molecule type" value="Genomic_DNA"/>
</dbReference>
<dbReference type="Pfam" id="PF08531">
    <property type="entry name" value="Bac_rhamnosid_N"/>
    <property type="match status" value="1"/>
</dbReference>
<evidence type="ECO:0000259" key="6">
    <source>
        <dbReference type="Pfam" id="PF08531"/>
    </source>
</evidence>
<feature type="domain" description="Bacterial alpha-L-rhamnosidase N-terminal" evidence="6">
    <location>
        <begin position="151"/>
        <end position="318"/>
    </location>
</feature>
<reference evidence="9 10" key="1">
    <citation type="submission" date="2020-01" db="EMBL/GenBank/DDBJ databases">
        <title>Paenibacillus soybeanensis sp. nov. isolated from the nodules of soybean (Glycine max(L.) Merr).</title>
        <authorList>
            <person name="Wang H."/>
        </authorList>
    </citation>
    <scope>NUCLEOTIDE SEQUENCE [LARGE SCALE GENOMIC DNA]</scope>
    <source>
        <strain evidence="9 10">T1</strain>
    </source>
</reference>
<dbReference type="InterPro" id="IPR012341">
    <property type="entry name" value="6hp_glycosidase-like_sf"/>
</dbReference>
<evidence type="ECO:0000256" key="1">
    <source>
        <dbReference type="ARBA" id="ARBA00001445"/>
    </source>
</evidence>
<dbReference type="InterPro" id="IPR016007">
    <property type="entry name" value="Alpha_rhamnosid"/>
</dbReference>
<proteinExistence type="predicted"/>
<gene>
    <name evidence="9" type="ORF">GT019_00090</name>
</gene>
<feature type="domain" description="Alpha-L-rhamnosidase concanavalin-like" evidence="5">
    <location>
        <begin position="327"/>
        <end position="426"/>
    </location>
</feature>
<keyword evidence="10" id="KW-1185">Reference proteome</keyword>
<keyword evidence="3 9" id="KW-0378">Hydrolase</keyword>
<evidence type="ECO:0000256" key="2">
    <source>
        <dbReference type="ARBA" id="ARBA00012652"/>
    </source>
</evidence>
<dbReference type="Pfam" id="PF17390">
    <property type="entry name" value="Bac_rhamnosid_C"/>
    <property type="match status" value="1"/>
</dbReference>
<dbReference type="InterPro" id="IPR013737">
    <property type="entry name" value="Bac_rhamnosid_N"/>
</dbReference>
<evidence type="ECO:0000313" key="9">
    <source>
        <dbReference type="EMBL" id="NBD22261.1"/>
    </source>
</evidence>
<evidence type="ECO:0000259" key="8">
    <source>
        <dbReference type="Pfam" id="PF17390"/>
    </source>
</evidence>
<dbReference type="InterPro" id="IPR008902">
    <property type="entry name" value="Rhamnosid_concanavalin"/>
</dbReference>
<evidence type="ECO:0000259" key="5">
    <source>
        <dbReference type="Pfam" id="PF05592"/>
    </source>
</evidence>
<dbReference type="EC" id="3.2.1.40" evidence="2"/>
<dbReference type="Pfam" id="PF05592">
    <property type="entry name" value="Bac_rhamnosid"/>
    <property type="match status" value="1"/>
</dbReference>
<dbReference type="SUPFAM" id="SSF48208">
    <property type="entry name" value="Six-hairpin glycosidases"/>
    <property type="match status" value="1"/>
</dbReference>
<feature type="domain" description="Alpha-L-rhamnosidase C-terminal" evidence="8">
    <location>
        <begin position="773"/>
        <end position="843"/>
    </location>
</feature>
<dbReference type="RefSeq" id="WP_161739970.1">
    <property type="nucleotide sequence ID" value="NZ_JAAAMV010000001.1"/>
</dbReference>
<comment type="caution">
    <text evidence="9">The sequence shown here is derived from an EMBL/GenBank/DDBJ whole genome shotgun (WGS) entry which is preliminary data.</text>
</comment>
<evidence type="ECO:0000256" key="3">
    <source>
        <dbReference type="ARBA" id="ARBA00022801"/>
    </source>
</evidence>
<dbReference type="Pfam" id="PF17389">
    <property type="entry name" value="Bac_rhamnosid6H"/>
    <property type="match status" value="1"/>
</dbReference>
<name>A0ABW9XI30_9BACL</name>
<comment type="catalytic activity">
    <reaction evidence="1">
        <text>Hydrolysis of terminal non-reducing alpha-L-rhamnose residues in alpha-L-rhamnosides.</text>
        <dbReference type="EC" id="3.2.1.40"/>
    </reaction>
</comment>
<dbReference type="Gene3D" id="2.60.420.10">
    <property type="entry name" value="Maltose phosphorylase, domain 3"/>
    <property type="match status" value="1"/>
</dbReference>
<evidence type="ECO:0000313" key="10">
    <source>
        <dbReference type="Proteomes" id="UP000665561"/>
    </source>
</evidence>
<dbReference type="Gene3D" id="2.60.40.10">
    <property type="entry name" value="Immunoglobulins"/>
    <property type="match status" value="1"/>
</dbReference>